<dbReference type="GeneID" id="39977482"/>
<dbReference type="EMBL" id="LRBP01000027">
    <property type="protein sequence ID" value="OII71882.1"/>
    <property type="molecule type" value="Genomic_DNA"/>
</dbReference>
<feature type="region of interest" description="Disordered" evidence="1">
    <location>
        <begin position="779"/>
        <end position="813"/>
    </location>
</feature>
<comment type="caution">
    <text evidence="3">The sequence shown here is derived from an EMBL/GenBank/DDBJ whole genome shotgun (WGS) entry which is preliminary data.</text>
</comment>
<dbReference type="PANTHER" id="PTHR48125">
    <property type="entry name" value="LP07818P1"/>
    <property type="match status" value="1"/>
</dbReference>
<evidence type="ECO:0000256" key="2">
    <source>
        <dbReference type="SAM" id="SignalP"/>
    </source>
</evidence>
<feature type="compositionally biased region" description="Low complexity" evidence="1">
    <location>
        <begin position="779"/>
        <end position="788"/>
    </location>
</feature>
<name>A0A1J4MCC5_9CRYT</name>
<accession>A0A1J4MCC5</accession>
<dbReference type="AlphaFoldDB" id="A0A1J4MCC5"/>
<feature type="compositionally biased region" description="Pro residues" evidence="1">
    <location>
        <begin position="225"/>
        <end position="239"/>
    </location>
</feature>
<dbReference type="Proteomes" id="UP000186176">
    <property type="component" value="Unassembled WGS sequence"/>
</dbReference>
<dbReference type="PANTHER" id="PTHR48125:SF12">
    <property type="entry name" value="AT HOOK TRANSCRIPTION FACTOR FAMILY-RELATED"/>
    <property type="match status" value="1"/>
</dbReference>
<feature type="region of interest" description="Disordered" evidence="1">
    <location>
        <begin position="468"/>
        <end position="512"/>
    </location>
</feature>
<reference evidence="3 4" key="1">
    <citation type="submission" date="2016-10" db="EMBL/GenBank/DDBJ databases">
        <title>Reductive evolution of mitochondrial metabolism and differential evolution of invasion-related proteins in Cryptosporidium.</title>
        <authorList>
            <person name="Liu S."/>
            <person name="Roellig D.M."/>
            <person name="Guo Y."/>
            <person name="Li N."/>
            <person name="Frace M.A."/>
            <person name="Tang K."/>
            <person name="Zhang L."/>
            <person name="Feng Y."/>
            <person name="Xiao L."/>
        </authorList>
    </citation>
    <scope>NUCLEOTIDE SEQUENCE [LARGE SCALE GENOMIC DNA]</scope>
    <source>
        <strain evidence="3">39726</strain>
    </source>
</reference>
<feature type="compositionally biased region" description="Low complexity" evidence="1">
    <location>
        <begin position="213"/>
        <end position="224"/>
    </location>
</feature>
<sequence>MNYLILLTLLSYLAAVAYSFDCRAPSSLESYLNNKGGSFNSAKCVSVVILDTASPSILASSTCDALVVDSTNTSNSGLLAAAGVTCPALSNVIPTVFDLNNNSRYRDRIGSIYCVEPTFPVSQIYKNVLDRAASNGLSNIILPVVPSDSGNFSSRINSVAFEVRSWIMRSFGNNNMKCPFDIIIPASDTQSYNLILDGFSRAFSRNQAAYSQSIQTTSTHSQTPPTIPIPAPAPTPTPTPLPRTQLLRNFNQYDGIACPTMKNFFTLLSELNDPYINSYTSVTTQISLTFSDFSLGIHSCDAIVMESGTRKFVEIMREMGLPYDSSTQRSGITIRSPEYVRSSSLWYSSLQKVLYMNFREAIDKSDTFDSLVSLIKKAYIDIFDFSTKNRLSELLILPLGFWKSPYSNSVQTVTAAIEALALALNDYLLTNNQLHVTIVAETREQLDVLVSQIKPYFMSVRASEELLGDQQTVTIPTPRPLRPPPPVRPPPPPPPVRPPRPPPPSIRPTTRDNYFFESDEECMSGTPISELIQSMFNGRIPQPTSSDHFSLILASSNPGVIGCGCLVVDASEKSQLDLAIKLGISRKDCTSVGSSEIKVFSVRPPNPYTIEPWMVGITRVYCIDSTRFLYSSRVQAVRNLYKKIISSAKFKCTTVLSPLLATSLSTSESRNKDYIIQAVKSMDEFYSSSPQRNFIHVTFYEQNIELFFLALELAATYYLEYNSSGGLNATLKTINQNWMSLNNIVGGYIVPEFRPPTGRPKKSRGFLGTVKKEITRIVTRTTTTTPQPTRVPPPRPPLPKFVGNKDASRPAPSNAAITVSGNYYPTLQDFIKLHSKPNPDQLYSFSYWVQQLSSFKNTSYKEVSRSFYLTNSDVLGLENCKVVVLDALSSGVNEVLRSIGQQYPQLVGGVTVVPNRKYGDATQPLTKELNRLYLVNTSSGAITSYYDEIITKAIASSEKHITMPIFTLREEYQISRNRAESLILRVIRTILNKLKSYNNHSLKILFYEKDPVLALLLFETLIDVFSGRIRV</sequence>
<feature type="signal peptide" evidence="2">
    <location>
        <begin position="1"/>
        <end position="19"/>
    </location>
</feature>
<protein>
    <recommendedName>
        <fullName evidence="5">Macro domain-containing protein</fullName>
    </recommendedName>
</protein>
<feature type="compositionally biased region" description="Pro residues" evidence="1">
    <location>
        <begin position="789"/>
        <end position="799"/>
    </location>
</feature>
<evidence type="ECO:0008006" key="5">
    <source>
        <dbReference type="Google" id="ProtNLM"/>
    </source>
</evidence>
<feature type="compositionally biased region" description="Pro residues" evidence="1">
    <location>
        <begin position="477"/>
        <end position="506"/>
    </location>
</feature>
<keyword evidence="2" id="KW-0732">Signal</keyword>
<evidence type="ECO:0000313" key="3">
    <source>
        <dbReference type="EMBL" id="OII71882.1"/>
    </source>
</evidence>
<keyword evidence="4" id="KW-1185">Reference proteome</keyword>
<proteinExistence type="predicted"/>
<dbReference type="RefSeq" id="XP_028873501.1">
    <property type="nucleotide sequence ID" value="XM_029017703.1"/>
</dbReference>
<feature type="region of interest" description="Disordered" evidence="1">
    <location>
        <begin position="213"/>
        <end position="239"/>
    </location>
</feature>
<dbReference type="VEuPathDB" id="CryptoDB:cubi_00690"/>
<feature type="chain" id="PRO_5009630279" description="Macro domain-containing protein" evidence="2">
    <location>
        <begin position="20"/>
        <end position="1031"/>
    </location>
</feature>
<evidence type="ECO:0000256" key="1">
    <source>
        <dbReference type="SAM" id="MobiDB-lite"/>
    </source>
</evidence>
<evidence type="ECO:0000313" key="4">
    <source>
        <dbReference type="Proteomes" id="UP000186176"/>
    </source>
</evidence>
<dbReference type="OrthoDB" id="343649at2759"/>
<organism evidence="3 4">
    <name type="scientific">Cryptosporidium ubiquitum</name>
    <dbReference type="NCBI Taxonomy" id="857276"/>
    <lineage>
        <taxon>Eukaryota</taxon>
        <taxon>Sar</taxon>
        <taxon>Alveolata</taxon>
        <taxon>Apicomplexa</taxon>
        <taxon>Conoidasida</taxon>
        <taxon>Coccidia</taxon>
        <taxon>Eucoccidiorida</taxon>
        <taxon>Eimeriorina</taxon>
        <taxon>Cryptosporidiidae</taxon>
        <taxon>Cryptosporidium</taxon>
    </lineage>
</organism>
<gene>
    <name evidence="3" type="ORF">cubi_00690</name>
</gene>